<keyword evidence="1" id="KW-0472">Membrane</keyword>
<evidence type="ECO:0000313" key="3">
    <source>
        <dbReference type="Proteomes" id="UP000238322"/>
    </source>
</evidence>
<keyword evidence="1" id="KW-0812">Transmembrane</keyword>
<protein>
    <submittedName>
        <fullName evidence="2">Uncharacterized protein</fullName>
    </submittedName>
</protein>
<comment type="caution">
    <text evidence="2">The sequence shown here is derived from an EMBL/GenBank/DDBJ whole genome shotgun (WGS) entry which is preliminary data.</text>
</comment>
<gene>
    <name evidence="2" type="ORF">C5Y83_04765</name>
</gene>
<keyword evidence="1" id="KW-1133">Transmembrane helix</keyword>
<feature type="transmembrane region" description="Helical" evidence="1">
    <location>
        <begin position="6"/>
        <end position="25"/>
    </location>
</feature>
<sequence>MLFLKIVAGFFIAFVLLLVVGFFFIRWKFRRWIDKFADALKEAAAGGVPPFRIHLRKRERDEEEDEDDWLDDENIEAFKARSAEFESLGFTKLEDYHVDEIMTQMRVFVDEKTCTYGIVYSHPLIKVWCDVVRKYEDGTGWTFGTTKYHGMDIHPKSTHRFFPDESLTEVVTKFKEEAPREDAILATKEDFPALFEKAYAEEMDWRISRDGPTEEEIRRIAQMNDDECTDEQVQQIQTQWRMAISEFQKERVLKRYRKSAELNSFQWDHLQNYGVVVHDKMRAEELLEIFDEEYYPTSPGESDDEDLDEEELEMRAEWEKRLRELRAALQQGPPQQVFRNLVEIGNGESTDQWEFQSSVTEPIAADIWIRTYGDEDSDAWDDDE</sequence>
<dbReference type="Proteomes" id="UP000238322">
    <property type="component" value="Unassembled WGS sequence"/>
</dbReference>
<evidence type="ECO:0000256" key="1">
    <source>
        <dbReference type="SAM" id="Phobius"/>
    </source>
</evidence>
<name>A0A2S8FYM7_9BACT</name>
<evidence type="ECO:0000313" key="2">
    <source>
        <dbReference type="EMBL" id="PQO37263.1"/>
    </source>
</evidence>
<dbReference type="AlphaFoldDB" id="A0A2S8FYM7"/>
<accession>A0A2S8FYM7</accession>
<organism evidence="2 3">
    <name type="scientific">Blastopirellula marina</name>
    <dbReference type="NCBI Taxonomy" id="124"/>
    <lineage>
        <taxon>Bacteria</taxon>
        <taxon>Pseudomonadati</taxon>
        <taxon>Planctomycetota</taxon>
        <taxon>Planctomycetia</taxon>
        <taxon>Pirellulales</taxon>
        <taxon>Pirellulaceae</taxon>
        <taxon>Blastopirellula</taxon>
    </lineage>
</organism>
<dbReference type="EMBL" id="PUHY01000005">
    <property type="protein sequence ID" value="PQO37263.1"/>
    <property type="molecule type" value="Genomic_DNA"/>
</dbReference>
<reference evidence="2 3" key="1">
    <citation type="submission" date="2018-02" db="EMBL/GenBank/DDBJ databases">
        <title>Comparative genomes isolates from brazilian mangrove.</title>
        <authorList>
            <person name="Araujo J.E."/>
            <person name="Taketani R.G."/>
            <person name="Silva M.C.P."/>
            <person name="Loureco M.V."/>
            <person name="Andreote F.D."/>
        </authorList>
    </citation>
    <scope>NUCLEOTIDE SEQUENCE [LARGE SCALE GENOMIC DNA]</scope>
    <source>
        <strain evidence="2 3">Hex-1 MGV</strain>
    </source>
</reference>
<proteinExistence type="predicted"/>